<dbReference type="Proteomes" id="UP001163850">
    <property type="component" value="Unassembled WGS sequence"/>
</dbReference>
<dbReference type="PANTHER" id="PTHR33096">
    <property type="entry name" value="CXC2 DOMAIN-CONTAINING PROTEIN"/>
    <property type="match status" value="1"/>
</dbReference>
<dbReference type="EMBL" id="MU802048">
    <property type="protein sequence ID" value="KAJ3982780.1"/>
    <property type="molecule type" value="Genomic_DNA"/>
</dbReference>
<feature type="compositionally biased region" description="Acidic residues" evidence="1">
    <location>
        <begin position="948"/>
        <end position="966"/>
    </location>
</feature>
<evidence type="ECO:0000256" key="1">
    <source>
        <dbReference type="SAM" id="MobiDB-lite"/>
    </source>
</evidence>
<organism evidence="2 3">
    <name type="scientific">Lentinula detonsa</name>
    <dbReference type="NCBI Taxonomy" id="2804962"/>
    <lineage>
        <taxon>Eukaryota</taxon>
        <taxon>Fungi</taxon>
        <taxon>Dikarya</taxon>
        <taxon>Basidiomycota</taxon>
        <taxon>Agaricomycotina</taxon>
        <taxon>Agaricomycetes</taxon>
        <taxon>Agaricomycetidae</taxon>
        <taxon>Agaricales</taxon>
        <taxon>Marasmiineae</taxon>
        <taxon>Omphalotaceae</taxon>
        <taxon>Lentinula</taxon>
    </lineage>
</organism>
<sequence length="977" mass="113758">MPRAARSNVPQRRKQTREPKHPLLGDIDDQPRIQKLSTITHAQRYQKTAQARRDFATRRALTTKFLLQNRFDRLTDESQAPEVFTEVLMQLDEGDGDSDLDDRSVHWEDEVATEEEQLLYFKTKDALQDFELKGYRNRRNKVIMDQERWDEQMPELVLAYMDYCNRRRLDKSLDDVIKERHIVSVWTVFGRSTQELPIFVSDTYNNASYIRSGFLPFNPLLNRTLVSLETLELYHNLFMRCPRLGIQPFVRALCDIQGTRFKNNLSIQLSSAYDLYICLVKSTRGKVLKALDRDSPNWRMLNACPSCQYEVESEPELPIRMFLAVDGNNSLKRFQRREHPTEEGQALGAEKDRPDNRVGGGDYFLQAEDVDLWDESCWHRWPGWTPRTKSDKVPCADRWSNMNEATTKRSFGHFDVNGVFAGSCRHSFTIVFLDMIQTGEQAKYMLALLHHLMSAMREDRRCRGLSDTPPGSLTVGYDIACGMVDKIARSPLSDLAGNERLQMLIGLLHGYAHNRLCQLTFLMLYIYGAGIEDLEVCERYFSQSNALAPVTRYMGKFRRRQAIANYAYHRDNLETYHNLSRFIYANYKQALGIINRSKETAKALKSVGICDLETPIRWLQEEKEYLESRQKTPEDETLKSSYYLSLTKLSECQKKLRQARWAFRNDSSQWVMPAQEGSLILTERQMANLQEMEAKLLLDVQSWEERLGLTIEQRWLSDSAEWKEAKQVVYMAEYHKALNRLEGLIVARIFELSKMNVAGTGYKMRQHIGHAMKNRSKTILSALKTYNHAAASLTPPRKLLNWDDILNYTYLSEFDFLRDSQADIFQKPWSKPAVREAMSEFFKLVRAEEELDRLHVEIKRLVTYMKEEEGYFAEVVRNLQDVNEALAYQVWQHGMERQRFNQVHRRRLRAIQRLRGFSPLNLHFFHPGLGVRRQCDVTQAAEQRPDDSDSDESEGEDEDAAADDLTDTILNIANDVP</sequence>
<dbReference type="AlphaFoldDB" id="A0AA38UQI4"/>
<dbReference type="PANTHER" id="PTHR33096:SF1">
    <property type="entry name" value="CXC1-LIKE CYSTEINE CLUSTER ASSOCIATED WITH KDZ TRANSPOSASES DOMAIN-CONTAINING PROTEIN"/>
    <property type="match status" value="1"/>
</dbReference>
<name>A0AA38UQI4_9AGAR</name>
<proteinExistence type="predicted"/>
<protein>
    <recommendedName>
        <fullName evidence="4">CxC2-like cysteine cluster KDZ transposase-associated domain-containing protein</fullName>
    </recommendedName>
</protein>
<evidence type="ECO:0000313" key="3">
    <source>
        <dbReference type="Proteomes" id="UP001163850"/>
    </source>
</evidence>
<feature type="region of interest" description="Disordered" evidence="1">
    <location>
        <begin position="1"/>
        <end position="28"/>
    </location>
</feature>
<dbReference type="Pfam" id="PF18758">
    <property type="entry name" value="KDZ"/>
    <property type="match status" value="1"/>
</dbReference>
<evidence type="ECO:0008006" key="4">
    <source>
        <dbReference type="Google" id="ProtNLM"/>
    </source>
</evidence>
<reference evidence="2" key="1">
    <citation type="submission" date="2022-08" db="EMBL/GenBank/DDBJ databases">
        <authorList>
            <consortium name="DOE Joint Genome Institute"/>
            <person name="Min B."/>
            <person name="Riley R."/>
            <person name="Sierra-Patev S."/>
            <person name="Naranjo-Ortiz M."/>
            <person name="Looney B."/>
            <person name="Konkel Z."/>
            <person name="Slot J.C."/>
            <person name="Sakamoto Y."/>
            <person name="Steenwyk J.L."/>
            <person name="Rokas A."/>
            <person name="Carro J."/>
            <person name="Camarero S."/>
            <person name="Ferreira P."/>
            <person name="Molpeceres G."/>
            <person name="Ruiz-Duenas F.J."/>
            <person name="Serrano A."/>
            <person name="Henrissat B."/>
            <person name="Drula E."/>
            <person name="Hughes K.W."/>
            <person name="Mata J.L."/>
            <person name="Ishikawa N.K."/>
            <person name="Vargas-Isla R."/>
            <person name="Ushijima S."/>
            <person name="Smith C.A."/>
            <person name="Ahrendt S."/>
            <person name="Andreopoulos W."/>
            <person name="He G."/>
            <person name="Labutti K."/>
            <person name="Lipzen A."/>
            <person name="Ng V."/>
            <person name="Sandor L."/>
            <person name="Barry K."/>
            <person name="Martinez A.T."/>
            <person name="Xiao Y."/>
            <person name="Gibbons J.G."/>
            <person name="Terashima K."/>
            <person name="Hibbett D.S."/>
            <person name="Grigoriev I.V."/>
        </authorList>
    </citation>
    <scope>NUCLEOTIDE SEQUENCE</scope>
    <source>
        <strain evidence="2">TFB7829</strain>
    </source>
</reference>
<feature type="region of interest" description="Disordered" evidence="1">
    <location>
        <begin position="937"/>
        <end position="977"/>
    </location>
</feature>
<gene>
    <name evidence="2" type="ORF">F5890DRAFT_1555602</name>
</gene>
<comment type="caution">
    <text evidence="2">The sequence shown here is derived from an EMBL/GenBank/DDBJ whole genome shotgun (WGS) entry which is preliminary data.</text>
</comment>
<accession>A0AA38UQI4</accession>
<evidence type="ECO:0000313" key="2">
    <source>
        <dbReference type="EMBL" id="KAJ3982780.1"/>
    </source>
</evidence>
<dbReference type="InterPro" id="IPR040521">
    <property type="entry name" value="KDZ"/>
</dbReference>